<reference evidence="2" key="1">
    <citation type="journal article" date="2015" name="Nature">
        <title>Complex archaea that bridge the gap between prokaryotes and eukaryotes.</title>
        <authorList>
            <person name="Spang A."/>
            <person name="Saw J.H."/>
            <person name="Jorgensen S.L."/>
            <person name="Zaremba-Niedzwiedzka K."/>
            <person name="Martijn J."/>
            <person name="Lind A.E."/>
            <person name="van Eijk R."/>
            <person name="Schleper C."/>
            <person name="Guy L."/>
            <person name="Ettema T.J."/>
        </authorList>
    </citation>
    <scope>NUCLEOTIDE SEQUENCE</scope>
</reference>
<sequence length="53" mass="5627">ATLGDQGTEVPGSRRGDWGVWGQFDTNQPPTLEILSLAGAGSAQVLYLDILRV</sequence>
<proteinExistence type="predicted"/>
<comment type="caution">
    <text evidence="2">The sequence shown here is derived from an EMBL/GenBank/DDBJ whole genome shotgun (WGS) entry which is preliminary data.</text>
</comment>
<feature type="region of interest" description="Disordered" evidence="1">
    <location>
        <begin position="1"/>
        <end position="22"/>
    </location>
</feature>
<gene>
    <name evidence="2" type="ORF">LCGC14_2184490</name>
</gene>
<name>A0A0F9DLE4_9ZZZZ</name>
<protein>
    <submittedName>
        <fullName evidence="2">Uncharacterized protein</fullName>
    </submittedName>
</protein>
<accession>A0A0F9DLE4</accession>
<organism evidence="2">
    <name type="scientific">marine sediment metagenome</name>
    <dbReference type="NCBI Taxonomy" id="412755"/>
    <lineage>
        <taxon>unclassified sequences</taxon>
        <taxon>metagenomes</taxon>
        <taxon>ecological metagenomes</taxon>
    </lineage>
</organism>
<evidence type="ECO:0000256" key="1">
    <source>
        <dbReference type="SAM" id="MobiDB-lite"/>
    </source>
</evidence>
<evidence type="ECO:0000313" key="2">
    <source>
        <dbReference type="EMBL" id="KKL62504.1"/>
    </source>
</evidence>
<dbReference type="AlphaFoldDB" id="A0A0F9DLE4"/>
<feature type="non-terminal residue" evidence="2">
    <location>
        <position position="1"/>
    </location>
</feature>
<dbReference type="EMBL" id="LAZR01028467">
    <property type="protein sequence ID" value="KKL62504.1"/>
    <property type="molecule type" value="Genomic_DNA"/>
</dbReference>